<dbReference type="InterPro" id="IPR050190">
    <property type="entry name" value="UPF0213_domain"/>
</dbReference>
<name>A0A348MJ99_UNCW3</name>
<reference evidence="3 4" key="1">
    <citation type="journal article" date="2018" name="Nat. Biotechnol.">
        <title>A standardized bacterial taxonomy based on genome phylogeny substantially revises the tree of life.</title>
        <authorList>
            <person name="Parks D.H."/>
            <person name="Chuvochina M."/>
            <person name="Waite D.W."/>
            <person name="Rinke C."/>
            <person name="Skarshewski A."/>
            <person name="Chaumeil P.A."/>
            <person name="Hugenholtz P."/>
        </authorList>
    </citation>
    <scope>NUCLEOTIDE SEQUENCE [LARGE SCALE GENOMIC DNA]</scope>
    <source>
        <strain evidence="3">UBA7921</strain>
    </source>
</reference>
<evidence type="ECO:0000313" key="4">
    <source>
        <dbReference type="Proteomes" id="UP000262454"/>
    </source>
</evidence>
<dbReference type="SUPFAM" id="SSF82771">
    <property type="entry name" value="GIY-YIG endonuclease"/>
    <property type="match status" value="1"/>
</dbReference>
<feature type="domain" description="GIY-YIG" evidence="2">
    <location>
        <begin position="1"/>
        <end position="76"/>
    </location>
</feature>
<accession>A0A348MJ99</accession>
<proteinExistence type="inferred from homology"/>
<dbReference type="CDD" id="cd10449">
    <property type="entry name" value="GIY-YIG_SLX1_like"/>
    <property type="match status" value="1"/>
</dbReference>
<dbReference type="InterPro" id="IPR000305">
    <property type="entry name" value="GIY-YIG_endonuc"/>
</dbReference>
<dbReference type="PANTHER" id="PTHR34477">
    <property type="entry name" value="UPF0213 PROTEIN YHBQ"/>
    <property type="match status" value="1"/>
</dbReference>
<organism evidence="3 4">
    <name type="scientific">candidate division WOR-3 bacterium</name>
    <dbReference type="NCBI Taxonomy" id="2052148"/>
    <lineage>
        <taxon>Bacteria</taxon>
        <taxon>Bacteria division WOR-3</taxon>
    </lineage>
</organism>
<dbReference type="Proteomes" id="UP000262454">
    <property type="component" value="Unassembled WGS sequence"/>
</dbReference>
<evidence type="ECO:0000256" key="1">
    <source>
        <dbReference type="ARBA" id="ARBA00007435"/>
    </source>
</evidence>
<dbReference type="InterPro" id="IPR035901">
    <property type="entry name" value="GIY-YIG_endonuc_sf"/>
</dbReference>
<comment type="similarity">
    <text evidence="1">Belongs to the UPF0213 family.</text>
</comment>
<dbReference type="EMBL" id="DMCX01000013">
    <property type="protein sequence ID" value="HAF07125.1"/>
    <property type="molecule type" value="Genomic_DNA"/>
</dbReference>
<dbReference type="Gene3D" id="3.40.1440.10">
    <property type="entry name" value="GIY-YIG endonuclease"/>
    <property type="match status" value="1"/>
</dbReference>
<protein>
    <submittedName>
        <fullName evidence="3">Excinuclease ABC subunit C</fullName>
    </submittedName>
</protein>
<dbReference type="SMART" id="SM00465">
    <property type="entry name" value="GIYc"/>
    <property type="match status" value="1"/>
</dbReference>
<evidence type="ECO:0000259" key="2">
    <source>
        <dbReference type="PROSITE" id="PS50164"/>
    </source>
</evidence>
<dbReference type="Pfam" id="PF01541">
    <property type="entry name" value="GIY-YIG"/>
    <property type="match status" value="1"/>
</dbReference>
<dbReference type="PROSITE" id="PS50164">
    <property type="entry name" value="GIY_YIG"/>
    <property type="match status" value="1"/>
</dbReference>
<evidence type="ECO:0000313" key="3">
    <source>
        <dbReference type="EMBL" id="HAF07125.1"/>
    </source>
</evidence>
<gene>
    <name evidence="3" type="ORF">DCG82_01810</name>
</gene>
<sequence>MRYYVYILQSEKDRRFYVGMTNDLKRRIKEHNSAKVLSTRYRIPLKLIYYEFCLNKKDAIKREKYLKTAWGKRYIRLKNYLTGRWEVI</sequence>
<dbReference type="PANTHER" id="PTHR34477:SF5">
    <property type="entry name" value="BSL5627 PROTEIN"/>
    <property type="match status" value="1"/>
</dbReference>
<comment type="caution">
    <text evidence="3">The sequence shown here is derived from an EMBL/GenBank/DDBJ whole genome shotgun (WGS) entry which is preliminary data.</text>
</comment>
<dbReference type="AlphaFoldDB" id="A0A348MJ99"/>